<dbReference type="GO" id="GO:0005524">
    <property type="term" value="F:ATP binding"/>
    <property type="evidence" value="ECO:0007669"/>
    <property type="project" value="UniProtKB-KW"/>
</dbReference>
<accession>A0A4R0KLX8</accession>
<organism evidence="4 5">
    <name type="scientific">Kribbella pittospori</name>
    <dbReference type="NCBI Taxonomy" id="722689"/>
    <lineage>
        <taxon>Bacteria</taxon>
        <taxon>Bacillati</taxon>
        <taxon>Actinomycetota</taxon>
        <taxon>Actinomycetes</taxon>
        <taxon>Propionibacteriales</taxon>
        <taxon>Kribbellaceae</taxon>
        <taxon>Kribbella</taxon>
    </lineage>
</organism>
<proteinExistence type="predicted"/>
<dbReference type="SMART" id="SM00421">
    <property type="entry name" value="HTH_LUXR"/>
    <property type="match status" value="1"/>
</dbReference>
<feature type="domain" description="HTH luxR-type" evidence="3">
    <location>
        <begin position="793"/>
        <end position="858"/>
    </location>
</feature>
<dbReference type="GO" id="GO:0003677">
    <property type="term" value="F:DNA binding"/>
    <property type="evidence" value="ECO:0007669"/>
    <property type="project" value="InterPro"/>
</dbReference>
<dbReference type="InterPro" id="IPR036388">
    <property type="entry name" value="WH-like_DNA-bd_sf"/>
</dbReference>
<comment type="caution">
    <text evidence="4">The sequence shown here is derived from an EMBL/GenBank/DDBJ whole genome shotgun (WGS) entry which is preliminary data.</text>
</comment>
<dbReference type="RefSeq" id="WP_131358506.1">
    <property type="nucleotide sequence ID" value="NZ_SJKB01000006.1"/>
</dbReference>
<gene>
    <name evidence="4" type="ORF">E0H73_20000</name>
</gene>
<evidence type="ECO:0000256" key="2">
    <source>
        <dbReference type="ARBA" id="ARBA00022840"/>
    </source>
</evidence>
<name>A0A4R0KLX8_9ACTN</name>
<dbReference type="InterPro" id="IPR016032">
    <property type="entry name" value="Sig_transdc_resp-reg_C-effctor"/>
</dbReference>
<sequence>MRPLRGRSAELGRLLDALRAAAEGRSSLAVVSGEPGIGKSALLAAAVEQAERHGFLVASASAQQTDNISPLSSLAPALRAGKEPLVDTAQFMELATLNTQPLWLAERLADLIGRRLDGTSAVIVLDDAQWSDPLTAFVLRVVAARLADSQLLWLLATRPSPGGVTDQLTDAVRGQVPIHAINLTPLATEAIQDLAADLLNGPVDPSLAVQLAGVQGIPFLAEQLIAGLYLGSSTDTTGPLPTGLVEGVRRRTSGLSELSRTLVRTAAVFGSEFRLEDVAVLMAEPVARLADPLEEAVQSGLLTDAGAVLRFRHELLRSAALADVPPSAQRALHGAIASQLMSAGRGAAAAAPHVLAVAQPGDASAVATLREAARGLLATMSTTAAEVIQEAFDLTLIDEPLRAEVGEEVVSILLTARQYDRAKAFADDLLSGSVLYRGPITPMLQATVRLHLAPYQWPTDRLDVRDLTVAGAEPPLAERLAAFRVLAGAETPGAPEDPVARGVLLVAAAVKERAAGRYATALEYYADARRVSAGLGSLPDALVEMGELCCRAEVDELPGALERVRELLSGGDSWVAPQLAVLQARLEYASGNLAEAAQAANTGLRWMSQLHDSTLAPVAHQVLALVALQRGKLSHARELAGHDPTINALLAIADGDTKAVARLRDVPRDFPERTDILVHAGAEDLLAEQAAATPSTAHRGALELVAAGNDLERLAAATETLRTAHRPLLLAKAEELYGGAVLESDRSAGIATLEHALDTLTALGATAPAGRTQAVLQAAGVRRRRWSAVPPRAQEGWDALTPMERRVALLVAEGHTNRSAAEELVVSASTVGTHLRSAFGKLGVNSRVQLTRLVLERFTPPPNA</sequence>
<dbReference type="InterPro" id="IPR041664">
    <property type="entry name" value="AAA_16"/>
</dbReference>
<dbReference type="PANTHER" id="PTHR16305:SF35">
    <property type="entry name" value="TRANSCRIPTIONAL ACTIVATOR DOMAIN"/>
    <property type="match status" value="1"/>
</dbReference>
<dbReference type="Gene3D" id="3.40.50.300">
    <property type="entry name" value="P-loop containing nucleotide triphosphate hydrolases"/>
    <property type="match status" value="1"/>
</dbReference>
<dbReference type="AlphaFoldDB" id="A0A4R0KLX8"/>
<evidence type="ECO:0000313" key="5">
    <source>
        <dbReference type="Proteomes" id="UP000291144"/>
    </source>
</evidence>
<dbReference type="OrthoDB" id="3796539at2"/>
<evidence type="ECO:0000313" key="4">
    <source>
        <dbReference type="EMBL" id="TCC60244.1"/>
    </source>
</evidence>
<dbReference type="PRINTS" id="PR00038">
    <property type="entry name" value="HTHLUXR"/>
</dbReference>
<dbReference type="GO" id="GO:0006355">
    <property type="term" value="P:regulation of DNA-templated transcription"/>
    <property type="evidence" value="ECO:0007669"/>
    <property type="project" value="InterPro"/>
</dbReference>
<dbReference type="PROSITE" id="PS50043">
    <property type="entry name" value="HTH_LUXR_2"/>
    <property type="match status" value="1"/>
</dbReference>
<dbReference type="EMBL" id="SJKB01000006">
    <property type="protein sequence ID" value="TCC60244.1"/>
    <property type="molecule type" value="Genomic_DNA"/>
</dbReference>
<dbReference type="SUPFAM" id="SSF46894">
    <property type="entry name" value="C-terminal effector domain of the bipartite response regulators"/>
    <property type="match status" value="1"/>
</dbReference>
<dbReference type="Proteomes" id="UP000291144">
    <property type="component" value="Unassembled WGS sequence"/>
</dbReference>
<dbReference type="InterPro" id="IPR000792">
    <property type="entry name" value="Tscrpt_reg_LuxR_C"/>
</dbReference>
<dbReference type="InterPro" id="IPR027417">
    <property type="entry name" value="P-loop_NTPase"/>
</dbReference>
<dbReference type="PANTHER" id="PTHR16305">
    <property type="entry name" value="TESTICULAR SOLUBLE ADENYLYL CYCLASE"/>
    <property type="match status" value="1"/>
</dbReference>
<dbReference type="Gene3D" id="1.10.10.10">
    <property type="entry name" value="Winged helix-like DNA-binding domain superfamily/Winged helix DNA-binding domain"/>
    <property type="match status" value="1"/>
</dbReference>
<keyword evidence="2" id="KW-0067">ATP-binding</keyword>
<protein>
    <recommendedName>
        <fullName evidence="3">HTH luxR-type domain-containing protein</fullName>
    </recommendedName>
</protein>
<dbReference type="GO" id="GO:0004016">
    <property type="term" value="F:adenylate cyclase activity"/>
    <property type="evidence" value="ECO:0007669"/>
    <property type="project" value="TreeGrafter"/>
</dbReference>
<dbReference type="Pfam" id="PF13191">
    <property type="entry name" value="AAA_16"/>
    <property type="match status" value="1"/>
</dbReference>
<dbReference type="SUPFAM" id="SSF52540">
    <property type="entry name" value="P-loop containing nucleoside triphosphate hydrolases"/>
    <property type="match status" value="1"/>
</dbReference>
<dbReference type="GO" id="GO:0005737">
    <property type="term" value="C:cytoplasm"/>
    <property type="evidence" value="ECO:0007669"/>
    <property type="project" value="TreeGrafter"/>
</dbReference>
<keyword evidence="1" id="KW-0547">Nucleotide-binding</keyword>
<reference evidence="4 5" key="1">
    <citation type="submission" date="2019-02" db="EMBL/GenBank/DDBJ databases">
        <title>Kribbella capetownensis sp. nov. and Kribbella speibonae sp. nov., isolated from soil.</title>
        <authorList>
            <person name="Curtis S.M."/>
            <person name="Norton I."/>
            <person name="Everest G.J."/>
            <person name="Meyers P.R."/>
        </authorList>
    </citation>
    <scope>NUCLEOTIDE SEQUENCE [LARGE SCALE GENOMIC DNA]</scope>
    <source>
        <strain evidence="4 5">NRRL B-24813</strain>
    </source>
</reference>
<evidence type="ECO:0000259" key="3">
    <source>
        <dbReference type="PROSITE" id="PS50043"/>
    </source>
</evidence>
<dbReference type="Pfam" id="PF00196">
    <property type="entry name" value="GerE"/>
    <property type="match status" value="1"/>
</dbReference>
<keyword evidence="5" id="KW-1185">Reference proteome</keyword>
<evidence type="ECO:0000256" key="1">
    <source>
        <dbReference type="ARBA" id="ARBA00022741"/>
    </source>
</evidence>
<dbReference type="CDD" id="cd06170">
    <property type="entry name" value="LuxR_C_like"/>
    <property type="match status" value="1"/>
</dbReference>